<proteinExistence type="predicted"/>
<comment type="caution">
    <text evidence="1">The sequence shown here is derived from an EMBL/GenBank/DDBJ whole genome shotgun (WGS) entry which is preliminary data.</text>
</comment>
<dbReference type="InterPro" id="IPR003386">
    <property type="entry name" value="LACT/PDAT_acylTrfase"/>
</dbReference>
<dbReference type="GO" id="GO:0006629">
    <property type="term" value="P:lipid metabolic process"/>
    <property type="evidence" value="ECO:0007669"/>
    <property type="project" value="InterPro"/>
</dbReference>
<name>A0AAN9TML4_9HEMI</name>
<dbReference type="AlphaFoldDB" id="A0AAN9TML4"/>
<dbReference type="Gene3D" id="3.40.50.1820">
    <property type="entry name" value="alpha/beta hydrolase"/>
    <property type="match status" value="2"/>
</dbReference>
<dbReference type="GO" id="GO:0008374">
    <property type="term" value="F:O-acyltransferase activity"/>
    <property type="evidence" value="ECO:0007669"/>
    <property type="project" value="InterPro"/>
</dbReference>
<dbReference type="PANTHER" id="PTHR11440">
    <property type="entry name" value="LECITHIN-CHOLESTEROL ACYLTRANSFERASE-RELATED"/>
    <property type="match status" value="1"/>
</dbReference>
<gene>
    <name evidence="1" type="ORF">V9T40_008903</name>
</gene>
<accession>A0AAN9TML4</accession>
<evidence type="ECO:0000313" key="1">
    <source>
        <dbReference type="EMBL" id="KAK7601462.1"/>
    </source>
</evidence>
<sequence>MPGSCSDAFPGAFFLTVSKNICMQQFEIMKLNYDKQTGRTSNRHGIHTRISEFGSIDKFAYLDSTKLFIPYYTDLINRLIEEDYIPGLSLKAAPYDFRKAPYEQMDYIRDLKNLIEKTYEENGEKKVVLIVNSLGGLMSLIFLRRQSTEWKDKYIQYVISVAVGWAGSVKAVEAYVRGFSIGTAEFSRACSRFSAQPLTEQPREYAKLPQILLLPKSLLRTMPSIIWLFPSSKAWEKTDVLVRLRNKTYTLNNMEEFFTDLEEPNGWEMYQDIKSFQDEVSEPGVELHCLYATDIQTVALVDYSFSFFDYWKKQLNSDGDGTANLQSLQVCEKWKTETNKVKTKSFPGLSHVEMIKNSEVLDHIIDIIDNN</sequence>
<reference evidence="1 2" key="1">
    <citation type="submission" date="2024-03" db="EMBL/GenBank/DDBJ databases">
        <title>Adaptation during the transition from Ophiocordyceps entomopathogen to insect associate is accompanied by gene loss and intensified selection.</title>
        <authorList>
            <person name="Ward C.M."/>
            <person name="Onetto C.A."/>
            <person name="Borneman A.R."/>
        </authorList>
    </citation>
    <scope>NUCLEOTIDE SEQUENCE [LARGE SCALE GENOMIC DNA]</scope>
    <source>
        <strain evidence="1">AWRI1</strain>
        <tissue evidence="1">Single Adult Female</tissue>
    </source>
</reference>
<dbReference type="Proteomes" id="UP001367676">
    <property type="component" value="Unassembled WGS sequence"/>
</dbReference>
<keyword evidence="2" id="KW-1185">Reference proteome</keyword>
<dbReference type="EMBL" id="JBBCAQ010000010">
    <property type="protein sequence ID" value="KAK7601462.1"/>
    <property type="molecule type" value="Genomic_DNA"/>
</dbReference>
<protein>
    <submittedName>
        <fullName evidence="1">Uncharacterized protein</fullName>
    </submittedName>
</protein>
<dbReference type="SUPFAM" id="SSF53474">
    <property type="entry name" value="alpha/beta-Hydrolases"/>
    <property type="match status" value="1"/>
</dbReference>
<evidence type="ECO:0000313" key="2">
    <source>
        <dbReference type="Proteomes" id="UP001367676"/>
    </source>
</evidence>
<dbReference type="InterPro" id="IPR029058">
    <property type="entry name" value="AB_hydrolase_fold"/>
</dbReference>
<dbReference type="Pfam" id="PF02450">
    <property type="entry name" value="LCAT"/>
    <property type="match status" value="1"/>
</dbReference>
<organism evidence="1 2">
    <name type="scientific">Parthenolecanium corni</name>
    <dbReference type="NCBI Taxonomy" id="536013"/>
    <lineage>
        <taxon>Eukaryota</taxon>
        <taxon>Metazoa</taxon>
        <taxon>Ecdysozoa</taxon>
        <taxon>Arthropoda</taxon>
        <taxon>Hexapoda</taxon>
        <taxon>Insecta</taxon>
        <taxon>Pterygota</taxon>
        <taxon>Neoptera</taxon>
        <taxon>Paraneoptera</taxon>
        <taxon>Hemiptera</taxon>
        <taxon>Sternorrhyncha</taxon>
        <taxon>Coccoidea</taxon>
        <taxon>Coccidae</taxon>
        <taxon>Parthenolecanium</taxon>
    </lineage>
</organism>